<dbReference type="PANTHER" id="PTHR46407">
    <property type="entry name" value="OS02G0208700 PROTEIN"/>
    <property type="match status" value="1"/>
</dbReference>
<protein>
    <submittedName>
        <fullName evidence="2">F-box/kelch-repeat protein At1g80440 family</fullName>
    </submittedName>
</protein>
<dbReference type="Gramene" id="C.cajan_00391.t">
    <property type="protein sequence ID" value="C.cajan_00391.t.cds1"/>
    <property type="gene ID" value="C.cajan_00391"/>
</dbReference>
<organism evidence="2 3">
    <name type="scientific">Cajanus cajan</name>
    <name type="common">Pigeon pea</name>
    <name type="synonym">Cajanus indicus</name>
    <dbReference type="NCBI Taxonomy" id="3821"/>
    <lineage>
        <taxon>Eukaryota</taxon>
        <taxon>Viridiplantae</taxon>
        <taxon>Streptophyta</taxon>
        <taxon>Embryophyta</taxon>
        <taxon>Tracheophyta</taxon>
        <taxon>Spermatophyta</taxon>
        <taxon>Magnoliopsida</taxon>
        <taxon>eudicotyledons</taxon>
        <taxon>Gunneridae</taxon>
        <taxon>Pentapetalae</taxon>
        <taxon>rosids</taxon>
        <taxon>fabids</taxon>
        <taxon>Fabales</taxon>
        <taxon>Fabaceae</taxon>
        <taxon>Papilionoideae</taxon>
        <taxon>50 kb inversion clade</taxon>
        <taxon>NPAAA clade</taxon>
        <taxon>indigoferoid/millettioid clade</taxon>
        <taxon>Phaseoleae</taxon>
        <taxon>Cajanus</taxon>
    </lineage>
</organism>
<dbReference type="Gene3D" id="2.120.10.80">
    <property type="entry name" value="Kelch-type beta propeller"/>
    <property type="match status" value="1"/>
</dbReference>
<dbReference type="Pfam" id="PF01344">
    <property type="entry name" value="Kelch_1"/>
    <property type="match status" value="2"/>
</dbReference>
<dbReference type="SUPFAM" id="SSF117281">
    <property type="entry name" value="Kelch motif"/>
    <property type="match status" value="1"/>
</dbReference>
<evidence type="ECO:0000313" key="2">
    <source>
        <dbReference type="EMBL" id="KYP54226.1"/>
    </source>
</evidence>
<dbReference type="SMART" id="SM00612">
    <property type="entry name" value="Kelch"/>
    <property type="match status" value="2"/>
</dbReference>
<feature type="domain" description="F-box" evidence="1">
    <location>
        <begin position="4"/>
        <end position="45"/>
    </location>
</feature>
<dbReference type="InterPro" id="IPR015915">
    <property type="entry name" value="Kelch-typ_b-propeller"/>
</dbReference>
<evidence type="ECO:0000313" key="3">
    <source>
        <dbReference type="Proteomes" id="UP000075243"/>
    </source>
</evidence>
<accession>A0A151SHB2</accession>
<dbReference type="EMBL" id="CM003613">
    <property type="protein sequence ID" value="KYP54226.1"/>
    <property type="molecule type" value="Genomic_DNA"/>
</dbReference>
<evidence type="ECO:0000259" key="1">
    <source>
        <dbReference type="Pfam" id="PF00646"/>
    </source>
</evidence>
<dbReference type="OMA" id="STWQWDQ"/>
<dbReference type="Pfam" id="PF00646">
    <property type="entry name" value="F-box"/>
    <property type="match status" value="1"/>
</dbReference>
<gene>
    <name evidence="2" type="ORF">KK1_000402</name>
</gene>
<name>A0A151SHB2_CAJCA</name>
<dbReference type="GO" id="GO:2000762">
    <property type="term" value="P:regulation of phenylpropanoid metabolic process"/>
    <property type="evidence" value="ECO:0007669"/>
    <property type="project" value="InterPro"/>
</dbReference>
<dbReference type="InterPro" id="IPR036047">
    <property type="entry name" value="F-box-like_dom_sf"/>
</dbReference>
<dbReference type="Proteomes" id="UP000075243">
    <property type="component" value="Chromosome 11"/>
</dbReference>
<dbReference type="SUPFAM" id="SSF81383">
    <property type="entry name" value="F-box domain"/>
    <property type="match status" value="1"/>
</dbReference>
<dbReference type="CDD" id="cd22152">
    <property type="entry name" value="F-box_AtAFR-like"/>
    <property type="match status" value="1"/>
</dbReference>
<keyword evidence="3" id="KW-1185">Reference proteome</keyword>
<dbReference type="AlphaFoldDB" id="A0A151SHB2"/>
<dbReference type="PANTHER" id="PTHR46407:SF17">
    <property type="entry name" value="GALACTOSE OXIDASE_KELCH REPEAT PROTEIN"/>
    <property type="match status" value="1"/>
</dbReference>
<dbReference type="STRING" id="3821.A0A151SHB2"/>
<dbReference type="InterPro" id="IPR001810">
    <property type="entry name" value="F-box_dom"/>
</dbReference>
<proteinExistence type="predicted"/>
<reference evidence="2 3" key="1">
    <citation type="journal article" date="2012" name="Nat. Biotechnol.">
        <title>Draft genome sequence of pigeonpea (Cajanus cajan), an orphan legume crop of resource-poor farmers.</title>
        <authorList>
            <person name="Varshney R.K."/>
            <person name="Chen W."/>
            <person name="Li Y."/>
            <person name="Bharti A.K."/>
            <person name="Saxena R.K."/>
            <person name="Schlueter J.A."/>
            <person name="Donoghue M.T."/>
            <person name="Azam S."/>
            <person name="Fan G."/>
            <person name="Whaley A.M."/>
            <person name="Farmer A.D."/>
            <person name="Sheridan J."/>
            <person name="Iwata A."/>
            <person name="Tuteja R."/>
            <person name="Penmetsa R.V."/>
            <person name="Wu W."/>
            <person name="Upadhyaya H.D."/>
            <person name="Yang S.P."/>
            <person name="Shah T."/>
            <person name="Saxena K.B."/>
            <person name="Michael T."/>
            <person name="McCombie W.R."/>
            <person name="Yang B."/>
            <person name="Zhang G."/>
            <person name="Yang H."/>
            <person name="Wang J."/>
            <person name="Spillane C."/>
            <person name="Cook D.R."/>
            <person name="May G.D."/>
            <person name="Xu X."/>
            <person name="Jackson S.A."/>
        </authorList>
    </citation>
    <scope>NUCLEOTIDE SEQUENCE [LARGE SCALE GENOMIC DNA]</scope>
    <source>
        <strain evidence="3">cv. Asha</strain>
    </source>
</reference>
<dbReference type="InterPro" id="IPR006652">
    <property type="entry name" value="Kelch_1"/>
</dbReference>
<dbReference type="InterPro" id="IPR044595">
    <property type="entry name" value="KMD1-4"/>
</dbReference>
<dbReference type="GO" id="GO:0080037">
    <property type="term" value="P:negative regulation of cytokinin-activated signaling pathway"/>
    <property type="evidence" value="ECO:0007669"/>
    <property type="project" value="InterPro"/>
</dbReference>
<sequence>MELISGLPEDVARDCLIRVSYQEFPTVASVCRLWKSQIHAPEFHRQRRTTGHAQNVMLMVQAKVEPGTASTKRVTNPVYRLSVFEPQTGNWAELPGPPEFNSGLPMFCQVVGVGYDLVVLGGLDPNSWKASNSVFVYNFLSAKWRRAACMPGGPRTFFACAASDSHATVFVAGGHDNEKNALRSALAYDVSSDCWIPLPDMAAERDECRGVFRRGRFFVVGGYPTDAQGRFEKSAEAFDPATWRWGEVKDGFLDCATCPRTFVDGGDGDGEGAYLCVGGELMAMRRDTWQRIAAVPGDVCNVAYIGALDGTLVVIGSSGYGEVHVAYAFDAKSCNWRKLETPEAFRGHVQTGCVLEI</sequence>